<accession>A0A4S8LQW8</accession>
<keyword evidence="2" id="KW-0812">Transmembrane</keyword>
<reference evidence="4 5" key="1">
    <citation type="journal article" date="2019" name="Nat. Ecol. Evol.">
        <title>Megaphylogeny resolves global patterns of mushroom evolution.</title>
        <authorList>
            <person name="Varga T."/>
            <person name="Krizsan K."/>
            <person name="Foldi C."/>
            <person name="Dima B."/>
            <person name="Sanchez-Garcia M."/>
            <person name="Sanchez-Ramirez S."/>
            <person name="Szollosi G.J."/>
            <person name="Szarkandi J.G."/>
            <person name="Papp V."/>
            <person name="Albert L."/>
            <person name="Andreopoulos W."/>
            <person name="Angelini C."/>
            <person name="Antonin V."/>
            <person name="Barry K.W."/>
            <person name="Bougher N.L."/>
            <person name="Buchanan P."/>
            <person name="Buyck B."/>
            <person name="Bense V."/>
            <person name="Catcheside P."/>
            <person name="Chovatia M."/>
            <person name="Cooper J."/>
            <person name="Damon W."/>
            <person name="Desjardin D."/>
            <person name="Finy P."/>
            <person name="Geml J."/>
            <person name="Haridas S."/>
            <person name="Hughes K."/>
            <person name="Justo A."/>
            <person name="Karasinski D."/>
            <person name="Kautmanova I."/>
            <person name="Kiss B."/>
            <person name="Kocsube S."/>
            <person name="Kotiranta H."/>
            <person name="LaButti K.M."/>
            <person name="Lechner B.E."/>
            <person name="Liimatainen K."/>
            <person name="Lipzen A."/>
            <person name="Lukacs Z."/>
            <person name="Mihaltcheva S."/>
            <person name="Morgado L.N."/>
            <person name="Niskanen T."/>
            <person name="Noordeloos M.E."/>
            <person name="Ohm R.A."/>
            <person name="Ortiz-Santana B."/>
            <person name="Ovrebo C."/>
            <person name="Racz N."/>
            <person name="Riley R."/>
            <person name="Savchenko A."/>
            <person name="Shiryaev A."/>
            <person name="Soop K."/>
            <person name="Spirin V."/>
            <person name="Szebenyi C."/>
            <person name="Tomsovsky M."/>
            <person name="Tulloss R.E."/>
            <person name="Uehling J."/>
            <person name="Grigoriev I.V."/>
            <person name="Vagvolgyi C."/>
            <person name="Papp T."/>
            <person name="Martin F.M."/>
            <person name="Miettinen O."/>
            <person name="Hibbett D.S."/>
            <person name="Nagy L.G."/>
        </authorList>
    </citation>
    <scope>NUCLEOTIDE SEQUENCE [LARGE SCALE GENOMIC DNA]</scope>
    <source>
        <strain evidence="4 5">CBS 962.96</strain>
    </source>
</reference>
<feature type="region of interest" description="Disordered" evidence="1">
    <location>
        <begin position="154"/>
        <end position="192"/>
    </location>
</feature>
<name>A0A4S8LQW8_DENBC</name>
<evidence type="ECO:0000256" key="1">
    <source>
        <dbReference type="SAM" id="MobiDB-lite"/>
    </source>
</evidence>
<feature type="transmembrane region" description="Helical" evidence="2">
    <location>
        <begin position="262"/>
        <end position="285"/>
    </location>
</feature>
<dbReference type="AlphaFoldDB" id="A0A4S8LQW8"/>
<feature type="region of interest" description="Disordered" evidence="1">
    <location>
        <begin position="237"/>
        <end position="258"/>
    </location>
</feature>
<feature type="region of interest" description="Disordered" evidence="1">
    <location>
        <begin position="328"/>
        <end position="356"/>
    </location>
</feature>
<dbReference type="Proteomes" id="UP000297245">
    <property type="component" value="Unassembled WGS sequence"/>
</dbReference>
<feature type="signal peptide" evidence="3">
    <location>
        <begin position="1"/>
        <end position="17"/>
    </location>
</feature>
<evidence type="ECO:0008006" key="6">
    <source>
        <dbReference type="Google" id="ProtNLM"/>
    </source>
</evidence>
<evidence type="ECO:0000313" key="4">
    <source>
        <dbReference type="EMBL" id="THU91816.1"/>
    </source>
</evidence>
<protein>
    <recommendedName>
        <fullName evidence="6">DOMON domain-containing protein</fullName>
    </recommendedName>
</protein>
<feature type="chain" id="PRO_5020265109" description="DOMON domain-containing protein" evidence="3">
    <location>
        <begin position="18"/>
        <end position="511"/>
    </location>
</feature>
<organism evidence="4 5">
    <name type="scientific">Dendrothele bispora (strain CBS 962.96)</name>
    <dbReference type="NCBI Taxonomy" id="1314807"/>
    <lineage>
        <taxon>Eukaryota</taxon>
        <taxon>Fungi</taxon>
        <taxon>Dikarya</taxon>
        <taxon>Basidiomycota</taxon>
        <taxon>Agaricomycotina</taxon>
        <taxon>Agaricomycetes</taxon>
        <taxon>Agaricomycetidae</taxon>
        <taxon>Agaricales</taxon>
        <taxon>Agaricales incertae sedis</taxon>
        <taxon>Dendrothele</taxon>
    </lineage>
</organism>
<gene>
    <name evidence="4" type="ORF">K435DRAFT_863049</name>
</gene>
<keyword evidence="2" id="KW-0472">Membrane</keyword>
<dbReference type="EMBL" id="ML179296">
    <property type="protein sequence ID" value="THU91816.1"/>
    <property type="molecule type" value="Genomic_DNA"/>
</dbReference>
<feature type="compositionally biased region" description="Polar residues" evidence="1">
    <location>
        <begin position="237"/>
        <end position="257"/>
    </location>
</feature>
<keyword evidence="2" id="KW-1133">Transmembrane helix</keyword>
<evidence type="ECO:0000256" key="2">
    <source>
        <dbReference type="SAM" id="Phobius"/>
    </source>
</evidence>
<keyword evidence="5" id="KW-1185">Reference proteome</keyword>
<sequence length="511" mass="56335">MATRLAVFLIFCVNAFSIAPLSPTITQFTPVTVSWFREQTDPPGNWFLEKQNAYGFNTINPSDLVLGTSEPLSVENSGGSSGTVVISFTKDPGIYRLLGFGGDIKTVAPGGSRDQTFFAGDPTLTVVPSSGTQVSFSILCWKCLLRSPGQISRASATSRSSASPGNPPGDNDSESSASPGNPPGDNDSEWHSGNIAVHHTINDFYVEHLLVRPVSQHYLTLLFTMFVAIISPRGSSTFPSKTPSASSDHPDNQNNQPDSKRLTVILASTLSITAVFTCLTLVWIFRVRRKREQAISQAHKYRNERKAKPLLPRLLKIRLNTGQKVGRGSISPFDVMRPREPLNDPDSEEPRLPPVDTQSFDQATISIETERGQTSDTGRTSVNTVIPNSRRVGNGILFPSQVYERVRASERKQRWDRASSNRMNKVFDVKTSRSGLSFQRVEGEDSIPGLDLGVPMPRNSQNRRQRNIVQHMDSGLRIQAVLQADLDPTRDLEDVQDEEEVIDLPPTYASV</sequence>
<keyword evidence="3" id="KW-0732">Signal</keyword>
<feature type="compositionally biased region" description="Low complexity" evidence="1">
    <location>
        <begin position="154"/>
        <end position="163"/>
    </location>
</feature>
<proteinExistence type="predicted"/>
<evidence type="ECO:0000313" key="5">
    <source>
        <dbReference type="Proteomes" id="UP000297245"/>
    </source>
</evidence>
<evidence type="ECO:0000256" key="3">
    <source>
        <dbReference type="SAM" id="SignalP"/>
    </source>
</evidence>